<keyword evidence="3" id="KW-0175">Coiled coil</keyword>
<dbReference type="Pfam" id="PF03366">
    <property type="entry name" value="YEATS"/>
    <property type="match status" value="1"/>
</dbReference>
<evidence type="ECO:0000256" key="2">
    <source>
        <dbReference type="PROSITE-ProRule" id="PRU00376"/>
    </source>
</evidence>
<dbReference type="Proteomes" id="UP000002358">
    <property type="component" value="Chromosome 5"/>
</dbReference>
<name>A0A7M7QYZ4_NASVI</name>
<evidence type="ECO:0000256" key="4">
    <source>
        <dbReference type="SAM" id="MobiDB-lite"/>
    </source>
</evidence>
<dbReference type="InterPro" id="IPR005033">
    <property type="entry name" value="YEATS"/>
</dbReference>
<dbReference type="PROSITE" id="PS51037">
    <property type="entry name" value="YEATS"/>
    <property type="match status" value="1"/>
</dbReference>
<dbReference type="InterPro" id="IPR038704">
    <property type="entry name" value="YEAST_sf"/>
</dbReference>
<dbReference type="Gene3D" id="2.60.40.1970">
    <property type="entry name" value="YEATS domain"/>
    <property type="match status" value="1"/>
</dbReference>
<dbReference type="FunCoup" id="A0A7M7QYZ4">
    <property type="interactions" value="53"/>
</dbReference>
<dbReference type="OrthoDB" id="1741717at2759"/>
<proteinExistence type="predicted"/>
<dbReference type="PANTHER" id="PTHR23195">
    <property type="entry name" value="YEATS DOMAIN"/>
    <property type="match status" value="1"/>
</dbReference>
<dbReference type="GO" id="GO:0005634">
    <property type="term" value="C:nucleus"/>
    <property type="evidence" value="ECO:0007669"/>
    <property type="project" value="UniProtKB-SubCell"/>
</dbReference>
<dbReference type="SMR" id="A0A7M7QYZ4"/>
<evidence type="ECO:0000313" key="7">
    <source>
        <dbReference type="Proteomes" id="UP000002358"/>
    </source>
</evidence>
<feature type="compositionally biased region" description="Basic and acidic residues" evidence="4">
    <location>
        <begin position="326"/>
        <end position="338"/>
    </location>
</feature>
<comment type="subcellular location">
    <subcellularLocation>
        <location evidence="2">Nucleus</location>
    </subcellularLocation>
</comment>
<evidence type="ECO:0000259" key="5">
    <source>
        <dbReference type="PROSITE" id="PS51037"/>
    </source>
</evidence>
<evidence type="ECO:0000313" key="6">
    <source>
        <dbReference type="EnsemblMetazoa" id="XP_032456877"/>
    </source>
</evidence>
<dbReference type="InterPro" id="IPR055129">
    <property type="entry name" value="YEATS_dom"/>
</dbReference>
<feature type="domain" description="YEATS" evidence="5">
    <location>
        <begin position="174"/>
        <end position="316"/>
    </location>
</feature>
<dbReference type="AlphaFoldDB" id="A0A7M7QYZ4"/>
<keyword evidence="1 2" id="KW-0539">Nucleus</keyword>
<evidence type="ECO:0000256" key="1">
    <source>
        <dbReference type="ARBA" id="ARBA00023242"/>
    </source>
</evidence>
<dbReference type="CDD" id="cd16907">
    <property type="entry name" value="YEATS_YEATS2_like"/>
    <property type="match status" value="1"/>
</dbReference>
<reference evidence="6" key="1">
    <citation type="submission" date="2021-01" db="UniProtKB">
        <authorList>
            <consortium name="EnsemblMetazoa"/>
        </authorList>
    </citation>
    <scope>IDENTIFICATION</scope>
</reference>
<dbReference type="GO" id="GO:0006355">
    <property type="term" value="P:regulation of DNA-templated transcription"/>
    <property type="evidence" value="ECO:0007669"/>
    <property type="project" value="InterPro"/>
</dbReference>
<dbReference type="InterPro" id="IPR055127">
    <property type="entry name" value="YEATS2_3HBD"/>
</dbReference>
<dbReference type="RefSeq" id="XP_032456877.1">
    <property type="nucleotide sequence ID" value="XM_032600986.1"/>
</dbReference>
<dbReference type="Pfam" id="PF22951">
    <property type="entry name" value="3HBD"/>
    <property type="match status" value="1"/>
</dbReference>
<keyword evidence="7" id="KW-1185">Reference proteome</keyword>
<accession>A0A7M7QYZ4</accession>
<feature type="coiled-coil region" evidence="3">
    <location>
        <begin position="121"/>
        <end position="151"/>
    </location>
</feature>
<dbReference type="InParanoid" id="A0A7M7QYZ4"/>
<dbReference type="GeneID" id="100118231"/>
<dbReference type="EnsemblMetazoa" id="XM_032600986">
    <property type="protein sequence ID" value="XP_032456877"/>
    <property type="gene ID" value="LOC100118231"/>
</dbReference>
<organism evidence="6 7">
    <name type="scientific">Nasonia vitripennis</name>
    <name type="common">Parasitic wasp</name>
    <dbReference type="NCBI Taxonomy" id="7425"/>
    <lineage>
        <taxon>Eukaryota</taxon>
        <taxon>Metazoa</taxon>
        <taxon>Ecdysozoa</taxon>
        <taxon>Arthropoda</taxon>
        <taxon>Hexapoda</taxon>
        <taxon>Insecta</taxon>
        <taxon>Pterygota</taxon>
        <taxon>Neoptera</taxon>
        <taxon>Endopterygota</taxon>
        <taxon>Hymenoptera</taxon>
        <taxon>Apocrita</taxon>
        <taxon>Proctotrupomorpha</taxon>
        <taxon>Chalcidoidea</taxon>
        <taxon>Pteromalidae</taxon>
        <taxon>Pteromalinae</taxon>
        <taxon>Nasonia</taxon>
    </lineage>
</organism>
<sequence>MENATSNGMCSDNQDPDYQLFNSRESHQNIFEKNARSTAAKKISKIIEAEFMKEINNKKDEIHKIFKELSKACKTLNYLRYAIVTDFYNQENTLIDPQTSKQSRLHPTVNAPTKSVPVVDINFANNCLQELEQENKRKRKIKTEAEECKKKCLQSVDRKIEASKSNTTITAPTTYANYKTKQRIIVGNISKWIPPDLRGNNASHKWTVYIRDSEKSDLGQIISKVRFFLHPSYKPNDVVELISPPFHLARLGWGEFPIRVQLHFSNGIDKPVDIIHHLKLDRTFTGLQTIGSETVADIWISMKDTSVISIQKEAKKQNIVLNNIKEEKSSDKQEEPKTTPKNKTSYQSKKFYTDHDYIVTNVKYDPEPSCHSQKAQVFQNHIVHNPQNSIIGTETCSSHDFKKINLGQNLKENPRTLLKINHKKVLLNNKTVYISTHSGLAKAESNENSSINDKHMLDYLNNESVLSKLSDIDEKRMYLKISNHITSEENARSLENLINHAKPSSLDNMLKFVCRRMPLITEKSTDPHYKILYPYASESYEIFSNCSSAKQRSLERYRAMSALEIMNNTKCYNYPCTVKEFITWARRYCYTPYLDFKNIHKMCTSTQTVKLTDNEEKYRYSSTVSDEIKNWLTECQNVSPSIKNHDKKDDDQIDIVNISSSTSNTLSMKQNSNVKNNPLTFVDYPENKNSLNEFVCRTAQKIGIKLTNEEIVPGVLHSSASVLITKAVECLIDELARVAFACSLDKCKTEDAISIESDDVRMALLKKEEFQIFTNAGLGSDG</sequence>
<evidence type="ECO:0000256" key="3">
    <source>
        <dbReference type="SAM" id="Coils"/>
    </source>
</evidence>
<feature type="region of interest" description="Disordered" evidence="4">
    <location>
        <begin position="326"/>
        <end position="346"/>
    </location>
</feature>
<protein>
    <recommendedName>
        <fullName evidence="5">YEATS domain-containing protein</fullName>
    </recommendedName>
</protein>